<dbReference type="EMBL" id="CP013729">
    <property type="protein sequence ID" value="ALV07171.1"/>
    <property type="molecule type" value="Genomic_DNA"/>
</dbReference>
<proteinExistence type="predicted"/>
<dbReference type="KEGG" id="rdp:RD2015_2706"/>
<feature type="compositionally biased region" description="Basic and acidic residues" evidence="1">
    <location>
        <begin position="1"/>
        <end position="18"/>
    </location>
</feature>
<sequence>MKDTASDTRNPDPHRVNVTDDEERTEPGDGMGVAHDLVQPAVDDVGTSARRVEEWLQQHR</sequence>
<protein>
    <submittedName>
        <fullName evidence="2">Uncharacterized protein</fullName>
    </submittedName>
</protein>
<organism evidence="2 3">
    <name type="scientific">Roseateles depolymerans</name>
    <dbReference type="NCBI Taxonomy" id="76731"/>
    <lineage>
        <taxon>Bacteria</taxon>
        <taxon>Pseudomonadati</taxon>
        <taxon>Pseudomonadota</taxon>
        <taxon>Betaproteobacteria</taxon>
        <taxon>Burkholderiales</taxon>
        <taxon>Sphaerotilaceae</taxon>
        <taxon>Roseateles</taxon>
    </lineage>
</organism>
<dbReference type="AlphaFoldDB" id="A0A0U3MVY5"/>
<dbReference type="OrthoDB" id="7030114at2"/>
<feature type="region of interest" description="Disordered" evidence="1">
    <location>
        <begin position="1"/>
        <end position="34"/>
    </location>
</feature>
<reference evidence="2 3" key="1">
    <citation type="submission" date="2015-12" db="EMBL/GenBank/DDBJ databases">
        <title>Complete genome of Roseateles depolymerans KCTC 42856.</title>
        <authorList>
            <person name="Kim K.M."/>
        </authorList>
    </citation>
    <scope>NUCLEOTIDE SEQUENCE [LARGE SCALE GENOMIC DNA]</scope>
    <source>
        <strain evidence="2 3">KCTC 42856</strain>
    </source>
</reference>
<evidence type="ECO:0000256" key="1">
    <source>
        <dbReference type="SAM" id="MobiDB-lite"/>
    </source>
</evidence>
<name>A0A0U3MVY5_9BURK</name>
<evidence type="ECO:0000313" key="3">
    <source>
        <dbReference type="Proteomes" id="UP000060699"/>
    </source>
</evidence>
<evidence type="ECO:0000313" key="2">
    <source>
        <dbReference type="EMBL" id="ALV07171.1"/>
    </source>
</evidence>
<dbReference type="STRING" id="76731.RD2015_2706"/>
<dbReference type="RefSeq" id="WP_058935336.1">
    <property type="nucleotide sequence ID" value="NZ_CP013729.1"/>
</dbReference>
<keyword evidence="3" id="KW-1185">Reference proteome</keyword>
<accession>A0A0U3MVY5</accession>
<dbReference type="Proteomes" id="UP000060699">
    <property type="component" value="Chromosome"/>
</dbReference>
<gene>
    <name evidence="2" type="ORF">RD2015_2706</name>
</gene>